<protein>
    <submittedName>
        <fullName evidence="1">Uncharacterized protein</fullName>
    </submittedName>
</protein>
<gene>
    <name evidence="1" type="ORF">QFC22_002335</name>
</gene>
<evidence type="ECO:0000313" key="2">
    <source>
        <dbReference type="Proteomes" id="UP001243375"/>
    </source>
</evidence>
<proteinExistence type="predicted"/>
<comment type="caution">
    <text evidence="1">The sequence shown here is derived from an EMBL/GenBank/DDBJ whole genome shotgun (WGS) entry which is preliminary data.</text>
</comment>
<organism evidence="1 2">
    <name type="scientific">Naganishia vaughanmartiniae</name>
    <dbReference type="NCBI Taxonomy" id="1424756"/>
    <lineage>
        <taxon>Eukaryota</taxon>
        <taxon>Fungi</taxon>
        <taxon>Dikarya</taxon>
        <taxon>Basidiomycota</taxon>
        <taxon>Agaricomycotina</taxon>
        <taxon>Tremellomycetes</taxon>
        <taxon>Filobasidiales</taxon>
        <taxon>Filobasidiaceae</taxon>
        <taxon>Naganishia</taxon>
    </lineage>
</organism>
<name>A0ACC2XDP0_9TREE</name>
<evidence type="ECO:0000313" key="1">
    <source>
        <dbReference type="EMBL" id="KAJ9121715.1"/>
    </source>
</evidence>
<reference evidence="1" key="1">
    <citation type="submission" date="2023-04" db="EMBL/GenBank/DDBJ databases">
        <title>Draft Genome sequencing of Naganishia species isolated from polar environments using Oxford Nanopore Technology.</title>
        <authorList>
            <person name="Leo P."/>
            <person name="Venkateswaran K."/>
        </authorList>
    </citation>
    <scope>NUCLEOTIDE SEQUENCE</scope>
    <source>
        <strain evidence="1">MNA-CCFEE 5425</strain>
    </source>
</reference>
<accession>A0ACC2XDP0</accession>
<sequence>MSSVYLTSYAGSPASPRSSAFTPLDTPARHFRPASPDNRFAALQYRKGSDFSTRRPSFSGFSQYGGTSMSRQGSHASVAASDATIQYRSTDLSRRGTALAIATQQSPYGGNRPSIRKRASAKDGNWAMMDPDEVFRRLHVAEVKKVENQLRTTADGKQAELRTMVSERYRDLLLSTTQIASIHDSSLKLSQTLKSVEAICSNPRHMVDTQKEAGVAGGEENDGILLIKSGKKEPSKVSLERKREVIQEQSGDAIIRQLPSAAAVKLLLDAPETLYRLLSTRSYLEAAFLWLLARTVKEYMLSPRQESLDEDYNNVYTPLVQKQWEALVPLRSQVVLKATSSMRDLKRSLRPGQEQDRITFIQTLLAIMLLDSNTASDVLNIFLSQRGRAIEDIFTTSQLIRPNVSFEGNASGGEKQDLITPTTRTKARHTRQASRLDAAQILRELSPAPPGAKGVLVQPAEPVKVDKKNIKRKIVREQTFSGMPSTSPNGSAASAPPYISTASMLRTLPSSQMLVTYLPDNVQMFTPFISSDKNSGDEKHQQIRNKLDTWFSETLQALAPRIDIWLSRLDSIADIWKIRSQLFRLLDEILPNESIALSAEQVEQIRKVAQIAVESRTKALWRLLLEELVKTTTSGLQDSLEKIKSHDDSSITDLHPSLMYFSSPIHFPSASMGAFMPNSDMQSNFVNSELPTFRADIRIRLQHRTRLLHERLNALESTITRLQADVSILNRHKHGHDLAQIYNRELRSTIRNIVQLLRDILRELEQNASSDPISVDQAMFIGRFALHMYNLEALSVGSGPANLMDDETRQLLLEVYAQSTSTWKERTLEDALQIFGKSFETIESNEDEVPPSVFNALADIAAAILDSGIIQPFSVELQKDIAIAFATRALRAIKENDLTHERDSQVKELALLNYIAGSATGEQNDLALAYIKKVQLLLQPVLHHTIPGLSATPRAGGKATSESRQAILLPFGQAPLSHDYVSPTPVMKPSARFAMLSII</sequence>
<dbReference type="EMBL" id="JASBWU010000005">
    <property type="protein sequence ID" value="KAJ9121715.1"/>
    <property type="molecule type" value="Genomic_DNA"/>
</dbReference>
<dbReference type="Proteomes" id="UP001243375">
    <property type="component" value="Unassembled WGS sequence"/>
</dbReference>
<keyword evidence="2" id="KW-1185">Reference proteome</keyword>